<organism evidence="9 10">
    <name type="scientific">Fusarium austroafricanum</name>
    <dbReference type="NCBI Taxonomy" id="2364996"/>
    <lineage>
        <taxon>Eukaryota</taxon>
        <taxon>Fungi</taxon>
        <taxon>Dikarya</taxon>
        <taxon>Ascomycota</taxon>
        <taxon>Pezizomycotina</taxon>
        <taxon>Sordariomycetes</taxon>
        <taxon>Hypocreomycetidae</taxon>
        <taxon>Hypocreales</taxon>
        <taxon>Nectriaceae</taxon>
        <taxon>Fusarium</taxon>
        <taxon>Fusarium concolor species complex</taxon>
    </lineage>
</organism>
<dbReference type="GO" id="GO:0020037">
    <property type="term" value="F:heme binding"/>
    <property type="evidence" value="ECO:0007669"/>
    <property type="project" value="InterPro"/>
</dbReference>
<evidence type="ECO:0000256" key="1">
    <source>
        <dbReference type="ARBA" id="ARBA00001971"/>
    </source>
</evidence>
<sequence>MLSIITVPIALLGLYLVGWSIYSITFHPLAKIPGPKFCAISRFPYWIKLFRGEDVAWTKKLHDQYGPVVRYGPNDLSYAAAQAWNDIHAHKVTEKPKEFFIQPINGVPSMLTANTEDHARVRRLFSPAFSDRALKEQQPLFKKYTDLLMHKISEVGEEGAKPIEITQLFNFTTFDVMAELCFGHPLNLLARNEYSPWVKSVFESLKMMPIVSFIMYYPILNYILTRFEPKAVTEARITHCKHSEDRVNHRLLHGSNQPDVWNLVLQAKEGRGLTLEEMHSNAEIFMLAGSETTATLLSGAVYYLLTNPDKMKILVEEIRGSFTNAEDMTLGRLAELKYMHACLKESLRIYTPTPLGSPRLVPKGGQKILGQHIPEGTWTSVHHWSTYQSKFNFADPQVFAPERWLRTDPKYAGDILEAHQPFSFGPRNCLGQNMAMHEMRLILATLLFKYDLELFFPIDGY</sequence>
<evidence type="ECO:0000256" key="7">
    <source>
        <dbReference type="RuleBase" id="RU000461"/>
    </source>
</evidence>
<dbReference type="GO" id="GO:0005506">
    <property type="term" value="F:iron ion binding"/>
    <property type="evidence" value="ECO:0007669"/>
    <property type="project" value="InterPro"/>
</dbReference>
<feature type="transmembrane region" description="Helical" evidence="8">
    <location>
        <begin position="6"/>
        <end position="26"/>
    </location>
</feature>
<evidence type="ECO:0000256" key="6">
    <source>
        <dbReference type="PIRSR" id="PIRSR602401-1"/>
    </source>
</evidence>
<comment type="similarity">
    <text evidence="2 7">Belongs to the cytochrome P450 family.</text>
</comment>
<comment type="cofactor">
    <cofactor evidence="1 6">
        <name>heme</name>
        <dbReference type="ChEBI" id="CHEBI:30413"/>
    </cofactor>
</comment>
<keyword evidence="7" id="KW-0560">Oxidoreductase</keyword>
<proteinExistence type="inferred from homology"/>
<dbReference type="PRINTS" id="PR00463">
    <property type="entry name" value="EP450I"/>
</dbReference>
<dbReference type="InterPro" id="IPR017972">
    <property type="entry name" value="Cyt_P450_CS"/>
</dbReference>
<keyword evidence="10" id="KW-1185">Reference proteome</keyword>
<dbReference type="InterPro" id="IPR050121">
    <property type="entry name" value="Cytochrome_P450_monoxygenase"/>
</dbReference>
<reference evidence="9" key="1">
    <citation type="submission" date="2020-01" db="EMBL/GenBank/DDBJ databases">
        <title>Identification and distribution of gene clusters putatively required for synthesis of sphingolipid metabolism inhibitors in phylogenetically diverse species of the filamentous fungus Fusarium.</title>
        <authorList>
            <person name="Kim H.-S."/>
            <person name="Busman M."/>
            <person name="Brown D.W."/>
            <person name="Divon H."/>
            <person name="Uhlig S."/>
            <person name="Proctor R.H."/>
        </authorList>
    </citation>
    <scope>NUCLEOTIDE SEQUENCE</scope>
    <source>
        <strain evidence="9">NRRL 53441</strain>
    </source>
</reference>
<dbReference type="AlphaFoldDB" id="A0A8H4JS99"/>
<dbReference type="PROSITE" id="PS00086">
    <property type="entry name" value="CYTOCHROME_P450"/>
    <property type="match status" value="1"/>
</dbReference>
<evidence type="ECO:0000256" key="2">
    <source>
        <dbReference type="ARBA" id="ARBA00010617"/>
    </source>
</evidence>
<evidence type="ECO:0000313" key="9">
    <source>
        <dbReference type="EMBL" id="KAF4436168.1"/>
    </source>
</evidence>
<dbReference type="SUPFAM" id="SSF48264">
    <property type="entry name" value="Cytochrome P450"/>
    <property type="match status" value="1"/>
</dbReference>
<keyword evidence="7" id="KW-0503">Monooxygenase</keyword>
<evidence type="ECO:0000313" key="10">
    <source>
        <dbReference type="Proteomes" id="UP000605986"/>
    </source>
</evidence>
<dbReference type="PANTHER" id="PTHR24305:SF210">
    <property type="entry name" value="CYTOCHROME P450 MONOOXYGENASE ASQL-RELATED"/>
    <property type="match status" value="1"/>
</dbReference>
<dbReference type="CDD" id="cd11058">
    <property type="entry name" value="CYP60B-like"/>
    <property type="match status" value="1"/>
</dbReference>
<keyword evidence="8" id="KW-1133">Transmembrane helix</keyword>
<name>A0A8H4JS99_9HYPO</name>
<evidence type="ECO:0000256" key="8">
    <source>
        <dbReference type="SAM" id="Phobius"/>
    </source>
</evidence>
<dbReference type="OrthoDB" id="1470350at2759"/>
<dbReference type="Gene3D" id="1.10.630.10">
    <property type="entry name" value="Cytochrome P450"/>
    <property type="match status" value="1"/>
</dbReference>
<evidence type="ECO:0000256" key="3">
    <source>
        <dbReference type="ARBA" id="ARBA00022617"/>
    </source>
</evidence>
<dbReference type="EMBL" id="JAADJG010000815">
    <property type="protein sequence ID" value="KAF4436168.1"/>
    <property type="molecule type" value="Genomic_DNA"/>
</dbReference>
<dbReference type="GO" id="GO:0016705">
    <property type="term" value="F:oxidoreductase activity, acting on paired donors, with incorporation or reduction of molecular oxygen"/>
    <property type="evidence" value="ECO:0007669"/>
    <property type="project" value="InterPro"/>
</dbReference>
<accession>A0A8H4JS99</accession>
<dbReference type="Pfam" id="PF00067">
    <property type="entry name" value="p450"/>
    <property type="match status" value="1"/>
</dbReference>
<keyword evidence="4 6" id="KW-0479">Metal-binding</keyword>
<keyword evidence="8" id="KW-0812">Transmembrane</keyword>
<evidence type="ECO:0000256" key="4">
    <source>
        <dbReference type="ARBA" id="ARBA00022723"/>
    </source>
</evidence>
<dbReference type="InterPro" id="IPR001128">
    <property type="entry name" value="Cyt_P450"/>
</dbReference>
<comment type="caution">
    <text evidence="9">The sequence shown here is derived from an EMBL/GenBank/DDBJ whole genome shotgun (WGS) entry which is preliminary data.</text>
</comment>
<dbReference type="InterPro" id="IPR036396">
    <property type="entry name" value="Cyt_P450_sf"/>
</dbReference>
<dbReference type="InterPro" id="IPR002401">
    <property type="entry name" value="Cyt_P450_E_grp-I"/>
</dbReference>
<keyword evidence="3 6" id="KW-0349">Heme</keyword>
<dbReference type="PRINTS" id="PR00385">
    <property type="entry name" value="P450"/>
</dbReference>
<dbReference type="Proteomes" id="UP000605986">
    <property type="component" value="Unassembled WGS sequence"/>
</dbReference>
<dbReference type="PANTHER" id="PTHR24305">
    <property type="entry name" value="CYTOCHROME P450"/>
    <property type="match status" value="1"/>
</dbReference>
<keyword evidence="8" id="KW-0472">Membrane</keyword>
<gene>
    <name evidence="9" type="ORF">F53441_13312</name>
</gene>
<evidence type="ECO:0000256" key="5">
    <source>
        <dbReference type="ARBA" id="ARBA00023004"/>
    </source>
</evidence>
<feature type="binding site" description="axial binding residue" evidence="6">
    <location>
        <position position="429"/>
    </location>
    <ligand>
        <name>heme</name>
        <dbReference type="ChEBI" id="CHEBI:30413"/>
    </ligand>
    <ligandPart>
        <name>Fe</name>
        <dbReference type="ChEBI" id="CHEBI:18248"/>
    </ligandPart>
</feature>
<keyword evidence="5 6" id="KW-0408">Iron</keyword>
<protein>
    <recommendedName>
        <fullName evidence="11">Cytochrome P450 monooxygenase</fullName>
    </recommendedName>
</protein>
<evidence type="ECO:0008006" key="11">
    <source>
        <dbReference type="Google" id="ProtNLM"/>
    </source>
</evidence>
<dbReference type="GO" id="GO:0004497">
    <property type="term" value="F:monooxygenase activity"/>
    <property type="evidence" value="ECO:0007669"/>
    <property type="project" value="UniProtKB-KW"/>
</dbReference>